<evidence type="ECO:0000313" key="3">
    <source>
        <dbReference type="Proteomes" id="UP000247634"/>
    </source>
</evidence>
<dbReference type="KEGG" id="sact:DMT42_30365"/>
<keyword evidence="3" id="KW-1185">Reference proteome</keyword>
<feature type="region of interest" description="Disordered" evidence="1">
    <location>
        <begin position="49"/>
        <end position="71"/>
    </location>
</feature>
<dbReference type="AlphaFoldDB" id="A0A2U9P9C2"/>
<protein>
    <submittedName>
        <fullName evidence="2">Uncharacterized protein</fullName>
    </submittedName>
</protein>
<evidence type="ECO:0000313" key="2">
    <source>
        <dbReference type="EMBL" id="AWT46177.1"/>
    </source>
</evidence>
<organism evidence="2 3">
    <name type="scientific">Streptomyces actuosus</name>
    <dbReference type="NCBI Taxonomy" id="1885"/>
    <lineage>
        <taxon>Bacteria</taxon>
        <taxon>Bacillati</taxon>
        <taxon>Actinomycetota</taxon>
        <taxon>Actinomycetes</taxon>
        <taxon>Kitasatosporales</taxon>
        <taxon>Streptomycetaceae</taxon>
        <taxon>Streptomyces</taxon>
    </lineage>
</organism>
<feature type="region of interest" description="Disordered" evidence="1">
    <location>
        <begin position="1"/>
        <end position="34"/>
    </location>
</feature>
<name>A0A2U9P9C2_STRAS</name>
<sequence length="71" mass="7225">MSVLGAPLRTVKSAPPLSAARCGRTPPDTSPSRRGRLFHLAAGSRAAGAMGVPPARAKPRAWGRVGAAAPR</sequence>
<gene>
    <name evidence="2" type="ORF">DMT42_30365</name>
</gene>
<accession>A0A2U9P9C2</accession>
<proteinExistence type="predicted"/>
<reference evidence="2 3" key="1">
    <citation type="submission" date="2018-06" db="EMBL/GenBank/DDBJ databases">
        <title>The complete genome sequence of a nosiheptide producer Streptomyces actuosus ATCC 25421: deducing the ability of producing a new class III lantibiotics.</title>
        <authorList>
            <person name="Liu W."/>
            <person name="Sun F."/>
            <person name="Hu Y."/>
        </authorList>
    </citation>
    <scope>NUCLEOTIDE SEQUENCE [LARGE SCALE GENOMIC DNA]</scope>
    <source>
        <strain evidence="2 3">ATCC 25421</strain>
    </source>
</reference>
<dbReference type="EMBL" id="CP029788">
    <property type="protein sequence ID" value="AWT46177.1"/>
    <property type="molecule type" value="Genomic_DNA"/>
</dbReference>
<dbReference type="Proteomes" id="UP000247634">
    <property type="component" value="Chromosome"/>
</dbReference>
<evidence type="ECO:0000256" key="1">
    <source>
        <dbReference type="SAM" id="MobiDB-lite"/>
    </source>
</evidence>